<name>A0A558DTH8_9GAMM</name>
<evidence type="ECO:0000256" key="1">
    <source>
        <dbReference type="ARBA" id="ARBA00022490"/>
    </source>
</evidence>
<dbReference type="InterPro" id="IPR027417">
    <property type="entry name" value="P-loop_NTPase"/>
</dbReference>
<keyword evidence="4 6" id="KW-0067">ATP-binding</keyword>
<dbReference type="PANTHER" id="PTHR32182:SF0">
    <property type="entry name" value="DNA REPLICATION AND REPAIR PROTEIN RECF"/>
    <property type="match status" value="1"/>
</dbReference>
<comment type="caution">
    <text evidence="8">The sequence shown here is derived from an EMBL/GenBank/DDBJ whole genome shotgun (WGS) entry which is preliminary data.</text>
</comment>
<dbReference type="HAMAP" id="MF_00365">
    <property type="entry name" value="RecF"/>
    <property type="match status" value="1"/>
</dbReference>
<evidence type="ECO:0000313" key="9">
    <source>
        <dbReference type="Proteomes" id="UP000316649"/>
    </source>
</evidence>
<dbReference type="AlphaFoldDB" id="A0A558DTH8"/>
<keyword evidence="3 6" id="KW-0547">Nucleotide-binding</keyword>
<evidence type="ECO:0000256" key="4">
    <source>
        <dbReference type="ARBA" id="ARBA00022840"/>
    </source>
</evidence>
<evidence type="ECO:0000313" key="8">
    <source>
        <dbReference type="EMBL" id="TVO76846.1"/>
    </source>
</evidence>
<keyword evidence="2 6" id="KW-0235">DNA replication</keyword>
<dbReference type="GO" id="GO:0006260">
    <property type="term" value="P:DNA replication"/>
    <property type="evidence" value="ECO:0007669"/>
    <property type="project" value="UniProtKB-UniRule"/>
</dbReference>
<comment type="similarity">
    <text evidence="6">Belongs to the RecF family.</text>
</comment>
<protein>
    <recommendedName>
        <fullName evidence="6">DNA replication and repair protein RecF</fullName>
    </recommendedName>
</protein>
<feature type="binding site" evidence="6">
    <location>
        <begin position="38"/>
        <end position="45"/>
    </location>
    <ligand>
        <name>ATP</name>
        <dbReference type="ChEBI" id="CHEBI:30616"/>
    </ligand>
</feature>
<dbReference type="NCBIfam" id="TIGR00611">
    <property type="entry name" value="recf"/>
    <property type="match status" value="1"/>
</dbReference>
<dbReference type="InterPro" id="IPR042174">
    <property type="entry name" value="RecF_2"/>
</dbReference>
<evidence type="ECO:0000256" key="6">
    <source>
        <dbReference type="HAMAP-Rule" id="MF_00365"/>
    </source>
</evidence>
<dbReference type="OrthoDB" id="9803889at2"/>
<evidence type="ECO:0000259" key="7">
    <source>
        <dbReference type="Pfam" id="PF02463"/>
    </source>
</evidence>
<evidence type="ECO:0000256" key="5">
    <source>
        <dbReference type="ARBA" id="ARBA00023125"/>
    </source>
</evidence>
<dbReference type="InterPro" id="IPR001238">
    <property type="entry name" value="DNA-binding_RecF"/>
</dbReference>
<reference evidence="8 9" key="1">
    <citation type="submission" date="2019-07" db="EMBL/GenBank/DDBJ databases">
        <title>The pathways for chlorine oxyanion respiration interact through the shared metabolite chlorate.</title>
        <authorList>
            <person name="Barnum T.P."/>
            <person name="Cheng Y."/>
            <person name="Hill K.A."/>
            <person name="Lucas L.N."/>
            <person name="Carlson H.K."/>
            <person name="Coates J.D."/>
        </authorList>
    </citation>
    <scope>NUCLEOTIDE SEQUENCE [LARGE SCALE GENOMIC DNA]</scope>
    <source>
        <strain evidence="8 9">BK-1</strain>
    </source>
</reference>
<dbReference type="Proteomes" id="UP000316649">
    <property type="component" value="Unassembled WGS sequence"/>
</dbReference>
<evidence type="ECO:0000256" key="3">
    <source>
        <dbReference type="ARBA" id="ARBA00022741"/>
    </source>
</evidence>
<sequence length="360" mass="41572">MPRKRASPVPIKRLKVENLRNIALADVVFGPQFNFIYGINGSGKSTLLEAIYMLARARSYRSNRFGSVVRQGEKQLQLFAETEHFQKHRIGLQKTSSQTKIRVDGNNIKRVSEIARITPLQIITPMSHEILDRGPEYRKRFIEWGVFHVEHNYFKCYQQFYKALRQRNALVKIGQTDIDSWNISVGELGERVNEYRESYVEALSVKFKEESEYLNPNSNYNLIWKAGWDRSKTLYEVLNGSVVSDIKRGFTQHGPQRGDMKIFEGNRCVEQTLSRGQQKMLIVTLHLAQASLYKERTGLSPIVIIDDLISELDLDNQKKVLDRLLDQACQVFITSIDNIQYIKPNLRKDFVISSGLIKAL</sequence>
<keyword evidence="6" id="KW-0227">DNA damage</keyword>
<dbReference type="GO" id="GO:0003697">
    <property type="term" value="F:single-stranded DNA binding"/>
    <property type="evidence" value="ECO:0007669"/>
    <property type="project" value="UniProtKB-UniRule"/>
</dbReference>
<keyword evidence="1 6" id="KW-0963">Cytoplasm</keyword>
<dbReference type="InterPro" id="IPR003395">
    <property type="entry name" value="RecF/RecN/SMC_N"/>
</dbReference>
<proteinExistence type="inferred from homology"/>
<dbReference type="SUPFAM" id="SSF52540">
    <property type="entry name" value="P-loop containing nucleoside triphosphate hydrolases"/>
    <property type="match status" value="1"/>
</dbReference>
<dbReference type="Pfam" id="PF02463">
    <property type="entry name" value="SMC_N"/>
    <property type="match status" value="1"/>
</dbReference>
<evidence type="ECO:0000256" key="2">
    <source>
        <dbReference type="ARBA" id="ARBA00022705"/>
    </source>
</evidence>
<dbReference type="GO" id="GO:0000731">
    <property type="term" value="P:DNA synthesis involved in DNA repair"/>
    <property type="evidence" value="ECO:0007669"/>
    <property type="project" value="TreeGrafter"/>
</dbReference>
<keyword evidence="6" id="KW-0742">SOS response</keyword>
<comment type="subcellular location">
    <subcellularLocation>
        <location evidence="6">Cytoplasm</location>
    </subcellularLocation>
</comment>
<keyword evidence="5 6" id="KW-0238">DNA-binding</keyword>
<dbReference type="Gene3D" id="3.40.50.300">
    <property type="entry name" value="P-loop containing nucleotide triphosphate hydrolases"/>
    <property type="match status" value="1"/>
</dbReference>
<gene>
    <name evidence="6 8" type="primary">recF</name>
    <name evidence="8" type="ORF">FHP88_05320</name>
</gene>
<dbReference type="Gene3D" id="1.20.1050.90">
    <property type="entry name" value="RecF/RecN/SMC, N-terminal domain"/>
    <property type="match status" value="1"/>
</dbReference>
<dbReference type="PANTHER" id="PTHR32182">
    <property type="entry name" value="DNA REPLICATION AND REPAIR PROTEIN RECF"/>
    <property type="match status" value="1"/>
</dbReference>
<dbReference type="GO" id="GO:0005524">
    <property type="term" value="F:ATP binding"/>
    <property type="evidence" value="ECO:0007669"/>
    <property type="project" value="UniProtKB-UniRule"/>
</dbReference>
<organism evidence="8 9">
    <name type="scientific">Sedimenticola selenatireducens</name>
    <dbReference type="NCBI Taxonomy" id="191960"/>
    <lineage>
        <taxon>Bacteria</taxon>
        <taxon>Pseudomonadati</taxon>
        <taxon>Pseudomonadota</taxon>
        <taxon>Gammaproteobacteria</taxon>
        <taxon>Chromatiales</taxon>
        <taxon>Sedimenticolaceae</taxon>
        <taxon>Sedimenticola</taxon>
    </lineage>
</organism>
<keyword evidence="9" id="KW-1185">Reference proteome</keyword>
<dbReference type="EMBL" id="VMNH01000005">
    <property type="protein sequence ID" value="TVO76846.1"/>
    <property type="molecule type" value="Genomic_DNA"/>
</dbReference>
<comment type="function">
    <text evidence="6">The RecF protein is involved in DNA metabolism; it is required for DNA replication and normal SOS inducibility. RecF binds preferentially to single-stranded, linear DNA. It also seems to bind ATP.</text>
</comment>
<feature type="domain" description="RecF/RecN/SMC N-terminal" evidence="7">
    <location>
        <begin position="11"/>
        <end position="340"/>
    </location>
</feature>
<dbReference type="GO" id="GO:0005737">
    <property type="term" value="C:cytoplasm"/>
    <property type="evidence" value="ECO:0007669"/>
    <property type="project" value="UniProtKB-SubCell"/>
</dbReference>
<accession>A0A558DTH8</accession>
<dbReference type="GO" id="GO:0006302">
    <property type="term" value="P:double-strand break repair"/>
    <property type="evidence" value="ECO:0007669"/>
    <property type="project" value="TreeGrafter"/>
</dbReference>
<keyword evidence="6" id="KW-0234">DNA repair</keyword>
<dbReference type="GO" id="GO:0009432">
    <property type="term" value="P:SOS response"/>
    <property type="evidence" value="ECO:0007669"/>
    <property type="project" value="UniProtKB-UniRule"/>
</dbReference>